<feature type="domain" description="GP-PDE" evidence="8">
    <location>
        <begin position="67"/>
        <end position="394"/>
    </location>
</feature>
<dbReference type="InterPro" id="IPR006311">
    <property type="entry name" value="TAT_signal"/>
</dbReference>
<dbReference type="PROSITE" id="PS51318">
    <property type="entry name" value="TAT"/>
    <property type="match status" value="1"/>
</dbReference>
<dbReference type="Pfam" id="PF03009">
    <property type="entry name" value="GDPD"/>
    <property type="match status" value="1"/>
</dbReference>
<dbReference type="Gene3D" id="3.20.20.190">
    <property type="entry name" value="Phosphatidylinositol (PI) phosphodiesterase"/>
    <property type="match status" value="1"/>
</dbReference>
<evidence type="ECO:0000313" key="10">
    <source>
        <dbReference type="Proteomes" id="UP000181942"/>
    </source>
</evidence>
<dbReference type="InterPro" id="IPR017946">
    <property type="entry name" value="PLC-like_Pdiesterase_TIM-brl"/>
</dbReference>
<dbReference type="SUPFAM" id="SSF51695">
    <property type="entry name" value="PLC-like phosphodiesterases"/>
    <property type="match status" value="1"/>
</dbReference>
<organism evidence="9 10">
    <name type="scientific">Streptomyces mirabilis</name>
    <dbReference type="NCBI Taxonomy" id="68239"/>
    <lineage>
        <taxon>Bacteria</taxon>
        <taxon>Bacillati</taxon>
        <taxon>Actinomycetota</taxon>
        <taxon>Actinomycetes</taxon>
        <taxon>Kitasatosporales</taxon>
        <taxon>Streptomycetaceae</taxon>
        <taxon>Streptomyces</taxon>
    </lineage>
</organism>
<dbReference type="GO" id="GO:0008889">
    <property type="term" value="F:glycerophosphodiester phosphodiesterase activity"/>
    <property type="evidence" value="ECO:0007669"/>
    <property type="project" value="UniProtKB-EC"/>
</dbReference>
<dbReference type="PANTHER" id="PTHR43620:SF7">
    <property type="entry name" value="GLYCEROPHOSPHODIESTER PHOSPHODIESTERASE GDPD5-RELATED"/>
    <property type="match status" value="1"/>
</dbReference>
<evidence type="ECO:0000256" key="4">
    <source>
        <dbReference type="ARBA" id="ARBA00022798"/>
    </source>
</evidence>
<evidence type="ECO:0000259" key="8">
    <source>
        <dbReference type="PROSITE" id="PS51704"/>
    </source>
</evidence>
<evidence type="ECO:0000256" key="5">
    <source>
        <dbReference type="ARBA" id="ARBA00022801"/>
    </source>
</evidence>
<reference evidence="9 10" key="1">
    <citation type="submission" date="2016-10" db="EMBL/GenBank/DDBJ databases">
        <authorList>
            <person name="de Groot N.N."/>
        </authorList>
    </citation>
    <scope>NUCLEOTIDE SEQUENCE [LARGE SCALE GENOMIC DNA]</scope>
    <source>
        <strain evidence="9 10">OK461</strain>
    </source>
</reference>
<sequence>MGTQGTQGTPESREPNGQDRGTARRALLGAAVLGAGGAVLGLPGAARADERHGSGGHDGGYKSLPKPAVIGHRGASGYRPEHTFGSYQLALDMGADVVEAGDLVPTKDGHLVCRHEPEIGGTTDVSAHPEFADRKTTKTLDGIPTTGWFTEDFTLAELKTLRAVERIPANRPHNTLYNGRWEIPTFEEVLHWQDEQTRKRGKQVWIYPETKHPTYFRALGLGLEERLAKVLRKHGKDKKNSPVIIQSFEPTSIQRLDKLVDNPLVVLLSAANTRPWDFVTTGDPRTVADLVKPEGLKWIASYAQGIGPTLDLVIPKDANGALTTPTTLVADAHRAGLILHPYTMRNENTFLPANFRLGTDPNAYGDAFGAFKTYFATGIDGVFSDNADTALLAREDFVNG</sequence>
<dbReference type="InterPro" id="IPR030395">
    <property type="entry name" value="GP_PDE_dom"/>
</dbReference>
<protein>
    <recommendedName>
        <fullName evidence="2">glycerophosphodiester phosphodiesterase</fullName>
        <ecNumber evidence="2">3.1.4.46</ecNumber>
    </recommendedName>
</protein>
<evidence type="ECO:0000256" key="3">
    <source>
        <dbReference type="ARBA" id="ARBA00022729"/>
    </source>
</evidence>
<evidence type="ECO:0000256" key="7">
    <source>
        <dbReference type="SAM" id="MobiDB-lite"/>
    </source>
</evidence>
<evidence type="ECO:0000256" key="6">
    <source>
        <dbReference type="ARBA" id="ARBA00047512"/>
    </source>
</evidence>
<keyword evidence="5" id="KW-0378">Hydrolase</keyword>
<evidence type="ECO:0000256" key="1">
    <source>
        <dbReference type="ARBA" id="ARBA00007277"/>
    </source>
</evidence>
<feature type="compositionally biased region" description="Polar residues" evidence="7">
    <location>
        <begin position="1"/>
        <end position="10"/>
    </location>
</feature>
<comment type="similarity">
    <text evidence="1">Belongs to the glycerophosphoryl diester phosphodiesterase family.</text>
</comment>
<dbReference type="STRING" id="68239.GCA_000745715_01032"/>
<evidence type="ECO:0000256" key="2">
    <source>
        <dbReference type="ARBA" id="ARBA00012247"/>
    </source>
</evidence>
<dbReference type="CDD" id="cd08602">
    <property type="entry name" value="GDPD_ScGlpQ1_like"/>
    <property type="match status" value="1"/>
</dbReference>
<dbReference type="GO" id="GO:0042597">
    <property type="term" value="C:periplasmic space"/>
    <property type="evidence" value="ECO:0007669"/>
    <property type="project" value="TreeGrafter"/>
</dbReference>
<dbReference type="GO" id="GO:0006629">
    <property type="term" value="P:lipid metabolic process"/>
    <property type="evidence" value="ECO:0007669"/>
    <property type="project" value="InterPro"/>
</dbReference>
<dbReference type="PANTHER" id="PTHR43620">
    <property type="entry name" value="GLYCEROPHOSPHORYL DIESTER PHOSPHODIESTERASE"/>
    <property type="match status" value="1"/>
</dbReference>
<dbReference type="EMBL" id="FONR01000004">
    <property type="protein sequence ID" value="SFF16828.1"/>
    <property type="molecule type" value="Genomic_DNA"/>
</dbReference>
<proteinExistence type="inferred from homology"/>
<feature type="region of interest" description="Disordered" evidence="7">
    <location>
        <begin position="1"/>
        <end position="20"/>
    </location>
</feature>
<comment type="catalytic activity">
    <reaction evidence="6">
        <text>a sn-glycero-3-phosphodiester + H2O = an alcohol + sn-glycerol 3-phosphate + H(+)</text>
        <dbReference type="Rhea" id="RHEA:12969"/>
        <dbReference type="ChEBI" id="CHEBI:15377"/>
        <dbReference type="ChEBI" id="CHEBI:15378"/>
        <dbReference type="ChEBI" id="CHEBI:30879"/>
        <dbReference type="ChEBI" id="CHEBI:57597"/>
        <dbReference type="ChEBI" id="CHEBI:83408"/>
        <dbReference type="EC" id="3.1.4.46"/>
    </reaction>
</comment>
<dbReference type="AlphaFoldDB" id="A0A1I2GHV6"/>
<gene>
    <name evidence="9" type="ORF">SAMN02787118_104218</name>
</gene>
<evidence type="ECO:0000313" key="9">
    <source>
        <dbReference type="EMBL" id="SFF16828.1"/>
    </source>
</evidence>
<dbReference type="EC" id="3.1.4.46" evidence="2"/>
<dbReference type="GO" id="GO:0006071">
    <property type="term" value="P:glycerol metabolic process"/>
    <property type="evidence" value="ECO:0007669"/>
    <property type="project" value="UniProtKB-KW"/>
</dbReference>
<name>A0A1I2GHV6_9ACTN</name>
<dbReference type="OrthoDB" id="9758957at2"/>
<keyword evidence="3" id="KW-0732">Signal</keyword>
<dbReference type="PROSITE" id="PS51704">
    <property type="entry name" value="GP_PDE"/>
    <property type="match status" value="1"/>
</dbReference>
<dbReference type="Proteomes" id="UP000181942">
    <property type="component" value="Unassembled WGS sequence"/>
</dbReference>
<accession>A0A1I2GHV6</accession>
<dbReference type="RefSeq" id="WP_075027605.1">
    <property type="nucleotide sequence ID" value="NZ_FONR01000004.1"/>
</dbReference>
<keyword evidence="4" id="KW-0319">Glycerol metabolism</keyword>
<dbReference type="FunFam" id="3.20.20.190:FF:000050">
    <property type="entry name" value="Glycerophosphoryl diester phosphodiesterase"/>
    <property type="match status" value="1"/>
</dbReference>